<dbReference type="PROSITE" id="PS51403">
    <property type="entry name" value="NC1_IV"/>
    <property type="match status" value="1"/>
</dbReference>
<feature type="domain" description="Collagen IV NC1" evidence="10">
    <location>
        <begin position="1202"/>
        <end position="1425"/>
    </location>
</feature>
<dbReference type="InterPro" id="IPR016187">
    <property type="entry name" value="CTDL_fold"/>
</dbReference>
<dbReference type="SUPFAM" id="SSF56436">
    <property type="entry name" value="C-type lectin-like"/>
    <property type="match status" value="2"/>
</dbReference>
<feature type="compositionally biased region" description="Low complexity" evidence="9">
    <location>
        <begin position="748"/>
        <end position="758"/>
    </location>
</feature>
<feature type="region of interest" description="Disordered" evidence="9">
    <location>
        <begin position="193"/>
        <end position="226"/>
    </location>
</feature>
<feature type="compositionally biased region" description="Low complexity" evidence="9">
    <location>
        <begin position="52"/>
        <end position="63"/>
    </location>
</feature>
<evidence type="ECO:0000256" key="3">
    <source>
        <dbReference type="ARBA" id="ARBA00022525"/>
    </source>
</evidence>
<feature type="region of interest" description="Disordered" evidence="9">
    <location>
        <begin position="37"/>
        <end position="113"/>
    </location>
</feature>
<evidence type="ECO:0000256" key="1">
    <source>
        <dbReference type="ARBA" id="ARBA00003696"/>
    </source>
</evidence>
<keyword evidence="3" id="KW-0964">Secreted</keyword>
<feature type="compositionally biased region" description="Basic and acidic residues" evidence="9">
    <location>
        <begin position="1080"/>
        <end position="1089"/>
    </location>
</feature>
<dbReference type="GO" id="GO:0005615">
    <property type="term" value="C:extracellular space"/>
    <property type="evidence" value="ECO:0007669"/>
    <property type="project" value="TreeGrafter"/>
</dbReference>
<dbReference type="Gene3D" id="1.20.5.320">
    <property type="entry name" value="6-Phosphogluconate Dehydrogenase, domain 3"/>
    <property type="match status" value="1"/>
</dbReference>
<dbReference type="Proteomes" id="UP000326458">
    <property type="component" value="Unassembled WGS sequence"/>
</dbReference>
<evidence type="ECO:0000256" key="6">
    <source>
        <dbReference type="ARBA" id="ARBA00022869"/>
    </source>
</evidence>
<dbReference type="InterPro" id="IPR008160">
    <property type="entry name" value="Collagen"/>
</dbReference>
<feature type="compositionally biased region" description="Pro residues" evidence="9">
    <location>
        <begin position="81"/>
        <end position="90"/>
    </location>
</feature>
<evidence type="ECO:0000313" key="12">
    <source>
        <dbReference type="Proteomes" id="UP000326458"/>
    </source>
</evidence>
<feature type="non-terminal residue" evidence="11">
    <location>
        <position position="1"/>
    </location>
</feature>
<feature type="region of interest" description="Disordered" evidence="9">
    <location>
        <begin position="913"/>
        <end position="1192"/>
    </location>
</feature>
<feature type="region of interest" description="Disordered" evidence="9">
    <location>
        <begin position="582"/>
        <end position="604"/>
    </location>
</feature>
<organism evidence="11 12">
    <name type="scientific">Muntiacus muntjak</name>
    <name type="common">Barking deer</name>
    <name type="synonym">Indian muntjac</name>
    <dbReference type="NCBI Taxonomy" id="9888"/>
    <lineage>
        <taxon>Eukaryota</taxon>
        <taxon>Metazoa</taxon>
        <taxon>Chordata</taxon>
        <taxon>Craniata</taxon>
        <taxon>Vertebrata</taxon>
        <taxon>Euteleostomi</taxon>
        <taxon>Mammalia</taxon>
        <taxon>Eutheria</taxon>
        <taxon>Laurasiatheria</taxon>
        <taxon>Artiodactyla</taxon>
        <taxon>Ruminantia</taxon>
        <taxon>Pecora</taxon>
        <taxon>Cervidae</taxon>
        <taxon>Muntiacinae</taxon>
        <taxon>Muntiacus</taxon>
    </lineage>
</organism>
<sequence length="1425" mass="142619">FLGTVTPLPASSAFMALSFSLRVDVLVCERREGREQCHCKEKGQGPPGRPGPVGQMGPVGAPGRPVSSRLTCSPLRDGFPRGPPGPPGPKGQPVSCGGGEGGRGFRASVGPGTRGDALRPYLALPDPGIELVDSLFLVPPGTPVLIYVLDGCECRGMDGRGQAGPCGPVGDREWVPGPGQPAGGSHFLSFVSSQGEKGSGGEPGRIVTGKVGKDRSPGATGHSHPKDEYHTVAASVFSSTQGAPGFDGEKGSPGQKVSVRPLLGVPRPRGQHRLSGWLGLAVGGRGAPGPSSTRGSRGLDGYQGPDGLPGPKGETGDPGPPGLPAYSPHPSVAKGVRGEPGSPGQPGEPGARGEPGDPGLPGRPGTSIGDEAAAERVAMLDARSGRSAWGDAAAVGGPDGRSEPEIGQAWCLDPGALGRGLPKQPPGWHPLHALFSGSAVSPPPSEAPLLGLPSSPHRPVQDRGPRPWRLQLGEPSAGLRVCPPQPAAGPRPSPPPGDRSQTPGVSTLPRCFPGIGRGDLKSLTPDVPSLWVFPSGFLFGLKGARGSGGFPGSAGFPGARGQKGWKDQFIRGPPGLPGPKGFAGINGQPGSKGSQGDPGQHGLPGFPGFKSCSALCGPRVCSPPGSSELRLCTPSAGGRGSIPGQGTRPHAPQLRGAPGNVGPPGPKGMKGDSRTITTKGQSLWAAGPRPVALCERGQPGVPGVPGLKGGDGIPGPPGLDGFHGLPGPPVSTSGDVPDFSQGDGIKGPPGDAGQPGAPGTKGLPGERGPAGLGLPGPKGERGFPGDAGLPGPPGFRGPPGLPGAPGQIGTRARLASFTGDKGAPGRAGLFGEVGPTGDFGDIGDTIDLPGSPGLKGERGTTGAPGLKGFFGQKGAEGDVGFPGITGLAGAQGPPGFKGQAGLPGLRGIGGLHGLPGSKGFPGSPGADLHGDLGFPGPAGDRGDPGEANTLPGPTGAPGQKGERGVPGERGPIGSPGLQGFPGITPPSNISGSPGDVGAPGIFGLEGYRGPPGPPGPAALPGSKGDEGSPGTPGNPGTKGWVGDPGPQGRPGVFGLPGEKGPRGEPGFMGNIGPTGSVGDRGPKGPKGDRGLPGAPGPVGAPGIAGIPQRIAVERGPVGPQGRRGPPGAQGEMGPQGPPGEPGFRGAQGKAGPQGRGGMSAIPGFRGDQGPVGLQGPVGFEGEPGRPGSPGLPGMPGRSISIGYLLVKHSQTDKEPMCPVGMNKLWSGYSLLYFEGQEKAHNQDLGLAGSCLARFSTMPFLYCNPGDICYYASRNDKSYWLSTTAPLPMMPVAEEDIRPYISRCSVCEAPAVAIAVHSQDVSIPHCPAGWRSLWIGYSFLMHTAAGDEGGGQSLVSPGSCLEDFRATPFIECNGARGTCHYYTNKYSFWLTTIPEQTFQGTPSADTLKAGLIRTHISRCQVCMKNL</sequence>
<evidence type="ECO:0000256" key="7">
    <source>
        <dbReference type="ARBA" id="ARBA00023119"/>
    </source>
</evidence>
<dbReference type="Pfam" id="PF01391">
    <property type="entry name" value="Collagen"/>
    <property type="match status" value="4"/>
</dbReference>
<feature type="region of interest" description="Disordered" evidence="9">
    <location>
        <begin position="692"/>
        <end position="809"/>
    </location>
</feature>
<dbReference type="InterPro" id="IPR001442">
    <property type="entry name" value="Collagen_IV_NC"/>
</dbReference>
<protein>
    <recommendedName>
        <fullName evidence="10">Collagen IV NC1 domain-containing protein</fullName>
    </recommendedName>
</protein>
<dbReference type="EMBL" id="VCEA01000003">
    <property type="protein sequence ID" value="KAB0343032.1"/>
    <property type="molecule type" value="Genomic_DNA"/>
</dbReference>
<dbReference type="Gene3D" id="2.170.240.10">
    <property type="entry name" value="Collagen IV, non-collagenous"/>
    <property type="match status" value="1"/>
</dbReference>
<feature type="compositionally biased region" description="Pro residues" evidence="9">
    <location>
        <begin position="483"/>
        <end position="497"/>
    </location>
</feature>
<feature type="compositionally biased region" description="Low complexity" evidence="9">
    <location>
        <begin position="1100"/>
        <end position="1134"/>
    </location>
</feature>
<evidence type="ECO:0000256" key="5">
    <source>
        <dbReference type="ARBA" id="ARBA00022737"/>
    </source>
</evidence>
<evidence type="ECO:0000256" key="4">
    <source>
        <dbReference type="ARBA" id="ARBA00022530"/>
    </source>
</evidence>
<keyword evidence="7" id="KW-0176">Collagen</keyword>
<keyword evidence="12" id="KW-1185">Reference proteome</keyword>
<keyword evidence="6" id="KW-0084">Basement membrane</keyword>
<feature type="region of interest" description="Disordered" evidence="9">
    <location>
        <begin position="384"/>
        <end position="408"/>
    </location>
</feature>
<evidence type="ECO:0000259" key="10">
    <source>
        <dbReference type="PROSITE" id="PS51403"/>
    </source>
</evidence>
<dbReference type="GO" id="GO:0005604">
    <property type="term" value="C:basement membrane"/>
    <property type="evidence" value="ECO:0007669"/>
    <property type="project" value="UniProtKB-SubCell"/>
</dbReference>
<feature type="region of interest" description="Disordered" evidence="9">
    <location>
        <begin position="239"/>
        <end position="368"/>
    </location>
</feature>
<comment type="caution">
    <text evidence="11">The sequence shown here is derived from an EMBL/GenBank/DDBJ whole genome shotgun (WGS) entry which is preliminary data.</text>
</comment>
<comment type="function">
    <text evidence="1">Type IV collagen is the major structural component of glomerular basement membranes (GBM), forming a 'chicken-wire' meshwork together with laminins, proteoglycans and entactin/nidogen.</text>
</comment>
<keyword evidence="5" id="KW-0677">Repeat</keyword>
<dbReference type="GO" id="GO:0005201">
    <property type="term" value="F:extracellular matrix structural constituent"/>
    <property type="evidence" value="ECO:0007669"/>
    <property type="project" value="InterPro"/>
</dbReference>
<dbReference type="GO" id="GO:0005581">
    <property type="term" value="C:collagen trimer"/>
    <property type="evidence" value="ECO:0007669"/>
    <property type="project" value="UniProtKB-KW"/>
</dbReference>
<evidence type="ECO:0000256" key="2">
    <source>
        <dbReference type="ARBA" id="ARBA00004302"/>
    </source>
</evidence>
<reference evidence="11 12" key="1">
    <citation type="submission" date="2019-06" db="EMBL/GenBank/DDBJ databases">
        <title>Discovery of a novel chromosome fission-fusion reversal in muntjac.</title>
        <authorList>
            <person name="Mudd A.B."/>
            <person name="Bredeson J.V."/>
            <person name="Baum R."/>
            <person name="Hockemeyer D."/>
            <person name="Rokhsar D.S."/>
        </authorList>
    </citation>
    <scope>NUCLEOTIDE SEQUENCE [LARGE SCALE GENOMIC DNA]</scope>
    <source>
        <strain evidence="11">UTSW_UCB_Mm</strain>
        <tissue evidence="11">Fibroblast cell line</tissue>
    </source>
</reference>
<accession>A0A5N3V1K5</accession>
<dbReference type="PANTHER" id="PTHR24023:SF588">
    <property type="entry name" value="COLLAGEN ALPHA-2(IV) CHAIN"/>
    <property type="match status" value="1"/>
</dbReference>
<dbReference type="PANTHER" id="PTHR24023">
    <property type="entry name" value="COLLAGEN ALPHA"/>
    <property type="match status" value="1"/>
</dbReference>
<feature type="compositionally biased region" description="Pro residues" evidence="9">
    <location>
        <begin position="790"/>
        <end position="802"/>
    </location>
</feature>
<dbReference type="Pfam" id="PF01413">
    <property type="entry name" value="C4"/>
    <property type="match status" value="2"/>
</dbReference>
<evidence type="ECO:0000313" key="11">
    <source>
        <dbReference type="EMBL" id="KAB0343032.1"/>
    </source>
</evidence>
<gene>
    <name evidence="11" type="ORF">FD754_019958</name>
</gene>
<evidence type="ECO:0000256" key="9">
    <source>
        <dbReference type="SAM" id="MobiDB-lite"/>
    </source>
</evidence>
<dbReference type="InterPro" id="IPR036954">
    <property type="entry name" value="Collagen_IV_NC_sf"/>
</dbReference>
<name>A0A5N3V1K5_MUNMU</name>
<feature type="region of interest" description="Disordered" evidence="9">
    <location>
        <begin position="632"/>
        <end position="675"/>
    </location>
</feature>
<keyword evidence="8" id="KW-1015">Disulfide bond</keyword>
<comment type="subcellular location">
    <subcellularLocation>
        <location evidence="2">Secreted</location>
        <location evidence="2">Extracellular space</location>
        <location evidence="2">Extracellular matrix</location>
        <location evidence="2">Basement membrane</location>
    </subcellularLocation>
</comment>
<dbReference type="FunFam" id="2.170.240.10:FF:000001">
    <property type="entry name" value="Collagen IV alpha 1 chain"/>
    <property type="match status" value="1"/>
</dbReference>
<dbReference type="SMART" id="SM00111">
    <property type="entry name" value="C4"/>
    <property type="match status" value="2"/>
</dbReference>
<dbReference type="InterPro" id="IPR050149">
    <property type="entry name" value="Collagen_superfamily"/>
</dbReference>
<evidence type="ECO:0000256" key="8">
    <source>
        <dbReference type="ARBA" id="ARBA00023157"/>
    </source>
</evidence>
<keyword evidence="4" id="KW-0272">Extracellular matrix</keyword>
<proteinExistence type="predicted"/>
<feature type="region of interest" description="Disordered" evidence="9">
    <location>
        <begin position="439"/>
        <end position="508"/>
    </location>
</feature>